<dbReference type="AlphaFoldDB" id="A0A0G1YXL8"/>
<keyword evidence="1" id="KW-0812">Transmembrane</keyword>
<gene>
    <name evidence="2" type="ORF">UY48_C0026G0001</name>
</gene>
<accession>A0A0G1YXL8</accession>
<name>A0A0G1YXL8_9BACT</name>
<sequence>AMTQTGGRPHLNFSRIVEAVIIAIVAGGLSAYITVQKIELKLTYLEQKVDKIYTDVYTPRWERQ</sequence>
<feature type="transmembrane region" description="Helical" evidence="1">
    <location>
        <begin position="16"/>
        <end position="35"/>
    </location>
</feature>
<comment type="caution">
    <text evidence="2">The sequence shown here is derived from an EMBL/GenBank/DDBJ whole genome shotgun (WGS) entry which is preliminary data.</text>
</comment>
<organism evidence="2 3">
    <name type="scientific">Candidatus Gottesmanbacteria bacterium GW2011_GWB1_49_7</name>
    <dbReference type="NCBI Taxonomy" id="1618448"/>
    <lineage>
        <taxon>Bacteria</taxon>
        <taxon>Candidatus Gottesmaniibacteriota</taxon>
    </lineage>
</organism>
<reference evidence="2 3" key="1">
    <citation type="journal article" date="2015" name="Nature">
        <title>rRNA introns, odd ribosomes, and small enigmatic genomes across a large radiation of phyla.</title>
        <authorList>
            <person name="Brown C.T."/>
            <person name="Hug L.A."/>
            <person name="Thomas B.C."/>
            <person name="Sharon I."/>
            <person name="Castelle C.J."/>
            <person name="Singh A."/>
            <person name="Wilkins M.J."/>
            <person name="Williams K.H."/>
            <person name="Banfield J.F."/>
        </authorList>
    </citation>
    <scope>NUCLEOTIDE SEQUENCE [LARGE SCALE GENOMIC DNA]</scope>
</reference>
<evidence type="ECO:0000256" key="1">
    <source>
        <dbReference type="SAM" id="Phobius"/>
    </source>
</evidence>
<feature type="non-terminal residue" evidence="2">
    <location>
        <position position="1"/>
    </location>
</feature>
<evidence type="ECO:0000313" key="3">
    <source>
        <dbReference type="Proteomes" id="UP000034588"/>
    </source>
</evidence>
<evidence type="ECO:0000313" key="2">
    <source>
        <dbReference type="EMBL" id="KKW11094.1"/>
    </source>
</evidence>
<keyword evidence="1" id="KW-0472">Membrane</keyword>
<keyword evidence="1" id="KW-1133">Transmembrane helix</keyword>
<dbReference type="Proteomes" id="UP000034588">
    <property type="component" value="Unassembled WGS sequence"/>
</dbReference>
<protein>
    <submittedName>
        <fullName evidence="2">Uncharacterized protein</fullName>
    </submittedName>
</protein>
<dbReference type="EMBL" id="LCQD01000026">
    <property type="protein sequence ID" value="KKW11094.1"/>
    <property type="molecule type" value="Genomic_DNA"/>
</dbReference>
<proteinExistence type="predicted"/>